<evidence type="ECO:0000256" key="5">
    <source>
        <dbReference type="ARBA" id="ARBA00022475"/>
    </source>
</evidence>
<comment type="catalytic activity">
    <reaction evidence="1">
        <text>ATP + protein L-histidine = ADP + protein N-phospho-L-histidine.</text>
        <dbReference type="EC" id="2.7.13.3"/>
    </reaction>
</comment>
<feature type="transmembrane region" description="Helical" evidence="13">
    <location>
        <begin position="12"/>
        <end position="36"/>
    </location>
</feature>
<dbReference type="InterPro" id="IPR003661">
    <property type="entry name" value="HisK_dim/P_dom"/>
</dbReference>
<keyword evidence="5" id="KW-1003">Cell membrane</keyword>
<dbReference type="CDD" id="cd00082">
    <property type="entry name" value="HisKA"/>
    <property type="match status" value="1"/>
</dbReference>
<dbReference type="SUPFAM" id="SSF47384">
    <property type="entry name" value="Homodimeric domain of signal transducing histidine kinase"/>
    <property type="match status" value="1"/>
</dbReference>
<dbReference type="EC" id="2.7.13.3" evidence="4"/>
<dbReference type="InterPro" id="IPR004358">
    <property type="entry name" value="Sig_transdc_His_kin-like_C"/>
</dbReference>
<dbReference type="Gene3D" id="3.30.565.10">
    <property type="entry name" value="Histidine kinase-like ATPase, C-terminal domain"/>
    <property type="match status" value="1"/>
</dbReference>
<dbReference type="SUPFAM" id="SSF55874">
    <property type="entry name" value="ATPase domain of HSP90 chaperone/DNA topoisomerase II/histidine kinase"/>
    <property type="match status" value="1"/>
</dbReference>
<evidence type="ECO:0000313" key="16">
    <source>
        <dbReference type="EMBL" id="QPC82280.1"/>
    </source>
</evidence>
<dbReference type="Pfam" id="PF00512">
    <property type="entry name" value="HisKA"/>
    <property type="match status" value="1"/>
</dbReference>
<dbReference type="PANTHER" id="PTHR43711">
    <property type="entry name" value="TWO-COMPONENT HISTIDINE KINASE"/>
    <property type="match status" value="1"/>
</dbReference>
<dbReference type="SMART" id="SM00304">
    <property type="entry name" value="HAMP"/>
    <property type="match status" value="1"/>
</dbReference>
<evidence type="ECO:0000256" key="12">
    <source>
        <dbReference type="ARBA" id="ARBA00023136"/>
    </source>
</evidence>
<dbReference type="InterPro" id="IPR050736">
    <property type="entry name" value="Sensor_HK_Regulatory"/>
</dbReference>
<feature type="domain" description="HAMP" evidence="15">
    <location>
        <begin position="233"/>
        <end position="285"/>
    </location>
</feature>
<dbReference type="Pfam" id="PF02518">
    <property type="entry name" value="HATPase_c"/>
    <property type="match status" value="1"/>
</dbReference>
<dbReference type="GO" id="GO:0000155">
    <property type="term" value="F:phosphorelay sensor kinase activity"/>
    <property type="evidence" value="ECO:0007669"/>
    <property type="project" value="InterPro"/>
</dbReference>
<keyword evidence="12 13" id="KW-0472">Membrane</keyword>
<feature type="domain" description="Histidine kinase" evidence="14">
    <location>
        <begin position="293"/>
        <end position="507"/>
    </location>
</feature>
<evidence type="ECO:0000256" key="2">
    <source>
        <dbReference type="ARBA" id="ARBA00004236"/>
    </source>
</evidence>
<evidence type="ECO:0000256" key="9">
    <source>
        <dbReference type="ARBA" id="ARBA00022777"/>
    </source>
</evidence>
<evidence type="ECO:0000313" key="17">
    <source>
        <dbReference type="Proteomes" id="UP000594468"/>
    </source>
</evidence>
<dbReference type="PANTHER" id="PTHR43711:SF1">
    <property type="entry name" value="HISTIDINE KINASE 1"/>
    <property type="match status" value="1"/>
</dbReference>
<dbReference type="PROSITE" id="PS50109">
    <property type="entry name" value="HIS_KIN"/>
    <property type="match status" value="1"/>
</dbReference>
<keyword evidence="7" id="KW-0808">Transferase</keyword>
<evidence type="ECO:0000256" key="1">
    <source>
        <dbReference type="ARBA" id="ARBA00000085"/>
    </source>
</evidence>
<evidence type="ECO:0000256" key="6">
    <source>
        <dbReference type="ARBA" id="ARBA00022553"/>
    </source>
</evidence>
<comment type="subcellular location">
    <subcellularLocation>
        <location evidence="2">Cell membrane</location>
    </subcellularLocation>
    <subcellularLocation>
        <location evidence="3">Membrane raft</location>
        <topology evidence="3">Multi-pass membrane protein</topology>
    </subcellularLocation>
</comment>
<keyword evidence="10" id="KW-0067">ATP-binding</keyword>
<accession>A0A7S8E8G1</accession>
<dbReference type="SUPFAM" id="SSF158472">
    <property type="entry name" value="HAMP domain-like"/>
    <property type="match status" value="1"/>
</dbReference>
<keyword evidence="6" id="KW-0597">Phosphoprotein</keyword>
<dbReference type="EMBL" id="CP062983">
    <property type="protein sequence ID" value="QPC82280.1"/>
    <property type="molecule type" value="Genomic_DNA"/>
</dbReference>
<dbReference type="InterPro" id="IPR036890">
    <property type="entry name" value="HATPase_C_sf"/>
</dbReference>
<name>A0A7S8E8G1_9CHLR</name>
<evidence type="ECO:0000256" key="11">
    <source>
        <dbReference type="ARBA" id="ARBA00023012"/>
    </source>
</evidence>
<dbReference type="FunFam" id="3.30.565.10:FF:000023">
    <property type="entry name" value="PAS domain-containing sensor histidine kinase"/>
    <property type="match status" value="1"/>
</dbReference>
<keyword evidence="9 16" id="KW-0418">Kinase</keyword>
<dbReference type="InterPro" id="IPR005467">
    <property type="entry name" value="His_kinase_dom"/>
</dbReference>
<dbReference type="SMART" id="SM00387">
    <property type="entry name" value="HATPase_c"/>
    <property type="match status" value="1"/>
</dbReference>
<dbReference type="KEGG" id="pmet:G4Y79_21765"/>
<dbReference type="GO" id="GO:0045121">
    <property type="term" value="C:membrane raft"/>
    <property type="evidence" value="ECO:0007669"/>
    <property type="project" value="UniProtKB-SubCell"/>
</dbReference>
<dbReference type="FunFam" id="1.10.287.130:FF:000001">
    <property type="entry name" value="Two-component sensor histidine kinase"/>
    <property type="match status" value="1"/>
</dbReference>
<dbReference type="GO" id="GO:0005886">
    <property type="term" value="C:plasma membrane"/>
    <property type="evidence" value="ECO:0007669"/>
    <property type="project" value="UniProtKB-SubCell"/>
</dbReference>
<dbReference type="InterPro" id="IPR036097">
    <property type="entry name" value="HisK_dim/P_sf"/>
</dbReference>
<organism evidence="16 17">
    <name type="scientific">Phototrophicus methaneseepsis</name>
    <dbReference type="NCBI Taxonomy" id="2710758"/>
    <lineage>
        <taxon>Bacteria</taxon>
        <taxon>Bacillati</taxon>
        <taxon>Chloroflexota</taxon>
        <taxon>Candidatus Thermofontia</taxon>
        <taxon>Phototrophicales</taxon>
        <taxon>Phototrophicaceae</taxon>
        <taxon>Phototrophicus</taxon>
    </lineage>
</organism>
<keyword evidence="8" id="KW-0547">Nucleotide-binding</keyword>
<evidence type="ECO:0000259" key="15">
    <source>
        <dbReference type="PROSITE" id="PS50885"/>
    </source>
</evidence>
<keyword evidence="13" id="KW-0812">Transmembrane</keyword>
<evidence type="ECO:0000256" key="4">
    <source>
        <dbReference type="ARBA" id="ARBA00012438"/>
    </source>
</evidence>
<dbReference type="Proteomes" id="UP000594468">
    <property type="component" value="Chromosome"/>
</dbReference>
<evidence type="ECO:0000256" key="7">
    <source>
        <dbReference type="ARBA" id="ARBA00022679"/>
    </source>
</evidence>
<reference evidence="16 17" key="1">
    <citation type="submission" date="2020-02" db="EMBL/GenBank/DDBJ databases">
        <authorList>
            <person name="Zheng R.K."/>
            <person name="Sun C.M."/>
        </authorList>
    </citation>
    <scope>NUCLEOTIDE SEQUENCE [LARGE SCALE GENOMIC DNA]</scope>
    <source>
        <strain evidence="17">rifampicinis</strain>
    </source>
</reference>
<dbReference type="Pfam" id="PF00672">
    <property type="entry name" value="HAMP"/>
    <property type="match status" value="1"/>
</dbReference>
<dbReference type="CDD" id="cd06225">
    <property type="entry name" value="HAMP"/>
    <property type="match status" value="1"/>
</dbReference>
<dbReference type="PRINTS" id="PR00344">
    <property type="entry name" value="BCTRLSENSOR"/>
</dbReference>
<dbReference type="GO" id="GO:0005524">
    <property type="term" value="F:ATP binding"/>
    <property type="evidence" value="ECO:0007669"/>
    <property type="project" value="UniProtKB-KW"/>
</dbReference>
<dbReference type="Gene3D" id="1.10.287.130">
    <property type="match status" value="1"/>
</dbReference>
<evidence type="ECO:0000256" key="13">
    <source>
        <dbReference type="SAM" id="Phobius"/>
    </source>
</evidence>
<dbReference type="AlphaFoldDB" id="A0A7S8E8G1"/>
<dbReference type="CDD" id="cd00075">
    <property type="entry name" value="HATPase"/>
    <property type="match status" value="1"/>
</dbReference>
<protein>
    <recommendedName>
        <fullName evidence="4">histidine kinase</fullName>
        <ecNumber evidence="4">2.7.13.3</ecNumber>
    </recommendedName>
</protein>
<dbReference type="SMART" id="SM00388">
    <property type="entry name" value="HisKA"/>
    <property type="match status" value="1"/>
</dbReference>
<dbReference type="InterPro" id="IPR003594">
    <property type="entry name" value="HATPase_dom"/>
</dbReference>
<dbReference type="PROSITE" id="PS50885">
    <property type="entry name" value="HAMP"/>
    <property type="match status" value="1"/>
</dbReference>
<sequence length="521" mass="56668">MFGRMRLRTQLLATYILLLIISLSVISVAALVLVGVRPAPNESSYNRFASIMQGLGVRNFLSGVTSTPGVGNGNGNREARMQEMVEQMGRYAEYSDVRVMWAYSRSGETLVLYDSMGVYETGDSIVLHVDKDYVEDRELQSYLTRNARQYYGDFQDPDGTEWLYGGVAALGLQRLAPARYSEAASIMLVAEPRPTVTLQTVLGEFSRALLPPLLQAALVGLIVSVVLALLVSRGIARPLQSLAKAADEVARNKIHEQVPESGPREIRAVAKSFNQMSAEVRASQEAQRDFLANVSHDLKTPLTSIQGYSQSIMDGVAKDPAAAAQIIYDEAGRLNRMVVELTDLARMQAGRLSMKMNALDVGEIAAAVGQRLSVVARKKNIDLQVETGPMPHIAGDGDRLAQVFTNLLSNAIKFTPEGGTVVLKTRTRNDGVEIIVQDSGIGIATEDLNRVFERFYQVDKARGPKRGTGLGLAIVREIVQAHGGTISVSSDGPNQGTTFTIWLPSPQLSTLLARRDLMGDS</sequence>
<dbReference type="InterPro" id="IPR003660">
    <property type="entry name" value="HAMP_dom"/>
</dbReference>
<proteinExistence type="predicted"/>
<evidence type="ECO:0000256" key="3">
    <source>
        <dbReference type="ARBA" id="ARBA00004314"/>
    </source>
</evidence>
<keyword evidence="17" id="KW-1185">Reference proteome</keyword>
<evidence type="ECO:0000259" key="14">
    <source>
        <dbReference type="PROSITE" id="PS50109"/>
    </source>
</evidence>
<dbReference type="Gene3D" id="6.10.340.10">
    <property type="match status" value="1"/>
</dbReference>
<keyword evidence="11" id="KW-0902">Two-component regulatory system</keyword>
<evidence type="ECO:0000256" key="8">
    <source>
        <dbReference type="ARBA" id="ARBA00022741"/>
    </source>
</evidence>
<dbReference type="RefSeq" id="WP_195170349.1">
    <property type="nucleotide sequence ID" value="NZ_CP062983.1"/>
</dbReference>
<keyword evidence="13" id="KW-1133">Transmembrane helix</keyword>
<gene>
    <name evidence="16" type="ORF">G4Y79_21765</name>
</gene>
<evidence type="ECO:0000256" key="10">
    <source>
        <dbReference type="ARBA" id="ARBA00022840"/>
    </source>
</evidence>